<dbReference type="RefSeq" id="WP_229788904.1">
    <property type="nucleotide sequence ID" value="NZ_BMQT01000010.1"/>
</dbReference>
<keyword evidence="2" id="KW-1185">Reference proteome</keyword>
<gene>
    <name evidence="1" type="ORF">FHS12_003950</name>
</gene>
<dbReference type="GO" id="GO:0003677">
    <property type="term" value="F:DNA binding"/>
    <property type="evidence" value="ECO:0007669"/>
    <property type="project" value="UniProtKB-KW"/>
</dbReference>
<accession>A0A7W5A774</accession>
<dbReference type="InterPro" id="IPR008316">
    <property type="entry name" value="UCP029876"/>
</dbReference>
<comment type="caution">
    <text evidence="1">The sequence shown here is derived from an EMBL/GenBank/DDBJ whole genome shotgun (WGS) entry which is preliminary data.</text>
</comment>
<dbReference type="Gene3D" id="1.10.1900.10">
    <property type="entry name" value="c-terminal domain of poly(a) binding protein"/>
    <property type="match status" value="1"/>
</dbReference>
<dbReference type="EMBL" id="JACHXG010000008">
    <property type="protein sequence ID" value="MBB3090988.1"/>
    <property type="molecule type" value="Genomic_DNA"/>
</dbReference>
<dbReference type="Pfam" id="PF06304">
    <property type="entry name" value="DUF1048"/>
    <property type="match status" value="1"/>
</dbReference>
<evidence type="ECO:0000313" key="1">
    <source>
        <dbReference type="EMBL" id="MBB3090988.1"/>
    </source>
</evidence>
<dbReference type="AlphaFoldDB" id="A0A7W5A774"/>
<evidence type="ECO:0000313" key="2">
    <source>
        <dbReference type="Proteomes" id="UP000577707"/>
    </source>
</evidence>
<dbReference type="SUPFAM" id="SSF158560">
    <property type="entry name" value="BH3980-like"/>
    <property type="match status" value="1"/>
</dbReference>
<protein>
    <submittedName>
        <fullName evidence="1">DNA-binding ferritin-like protein (Dps family)</fullName>
    </submittedName>
</protein>
<name>A0A7W5A774_9ACTN</name>
<dbReference type="Proteomes" id="UP000577707">
    <property type="component" value="Unassembled WGS sequence"/>
</dbReference>
<reference evidence="1 2" key="1">
    <citation type="submission" date="2020-08" db="EMBL/GenBank/DDBJ databases">
        <title>Genomic Encyclopedia of Type Strains, Phase III (KMG-III): the genomes of soil and plant-associated and newly described type strains.</title>
        <authorList>
            <person name="Whitman W."/>
        </authorList>
    </citation>
    <scope>NUCLEOTIDE SEQUENCE [LARGE SCALE GENOMIC DNA]</scope>
    <source>
        <strain evidence="1 2">CECT 3302</strain>
    </source>
</reference>
<keyword evidence="1" id="KW-0238">DNA-binding</keyword>
<organism evidence="1 2">
    <name type="scientific">Nocardioides albus</name>
    <dbReference type="NCBI Taxonomy" id="1841"/>
    <lineage>
        <taxon>Bacteria</taxon>
        <taxon>Bacillati</taxon>
        <taxon>Actinomycetota</taxon>
        <taxon>Actinomycetes</taxon>
        <taxon>Propionibacteriales</taxon>
        <taxon>Nocardioidaceae</taxon>
        <taxon>Nocardioides</taxon>
    </lineage>
</organism>
<sequence>MSIRSMFEAVVGELELKKRWRQLKARKQQLPENHRKAHDAVERYLMYSAGIADGAIVTAMAEDLLELFEQGAADGTPVSAIVGDDPVEFAEEFARNYSEGAWIKKERARLEDAINSITDSDLDKLDHRKDES</sequence>
<proteinExistence type="predicted"/>